<dbReference type="Pfam" id="PF02544">
    <property type="entry name" value="Steroid_dh"/>
    <property type="match status" value="1"/>
</dbReference>
<keyword evidence="9" id="KW-0256">Endoplasmic reticulum</keyword>
<evidence type="ECO:0000256" key="5">
    <source>
        <dbReference type="ARBA" id="ARBA00023136"/>
    </source>
</evidence>
<dbReference type="Proteomes" id="UP000274131">
    <property type="component" value="Unassembled WGS sequence"/>
</dbReference>
<comment type="pathway">
    <text evidence="9">Protein modification; protein glycosylation.</text>
</comment>
<keyword evidence="12" id="KW-1185">Reference proteome</keyword>
<evidence type="ECO:0000256" key="8">
    <source>
        <dbReference type="ARBA" id="ARBA00049427"/>
    </source>
</evidence>
<evidence type="ECO:0000313" key="11">
    <source>
        <dbReference type="EMBL" id="VDD87290.1"/>
    </source>
</evidence>
<dbReference type="GO" id="GO:0160198">
    <property type="term" value="F:polyprenal reductase activity"/>
    <property type="evidence" value="ECO:0007669"/>
    <property type="project" value="UniProtKB-EC"/>
</dbReference>
<dbReference type="PANTHER" id="PTHR14624">
    <property type="entry name" value="DFG10 PROTEIN"/>
    <property type="match status" value="1"/>
</dbReference>
<reference evidence="13" key="1">
    <citation type="submission" date="2017-02" db="UniProtKB">
        <authorList>
            <consortium name="WormBaseParasite"/>
        </authorList>
    </citation>
    <scope>IDENTIFICATION</scope>
</reference>
<keyword evidence="5 9" id="KW-0472">Membrane</keyword>
<feature type="transmembrane region" description="Helical" evidence="9">
    <location>
        <begin position="152"/>
        <end position="177"/>
    </location>
</feature>
<accession>A0A0N4UYQ7</accession>
<keyword evidence="4 9" id="KW-1133">Transmembrane helix</keyword>
<dbReference type="GO" id="GO:0016095">
    <property type="term" value="P:polyprenol catabolic process"/>
    <property type="evidence" value="ECO:0007669"/>
    <property type="project" value="UniProtKB-UniRule"/>
</dbReference>
<dbReference type="GO" id="GO:0006488">
    <property type="term" value="P:dolichol-linked oligosaccharide biosynthetic process"/>
    <property type="evidence" value="ECO:0007669"/>
    <property type="project" value="UniProtKB-UniRule"/>
</dbReference>
<dbReference type="STRING" id="51028.A0A0N4UYQ7"/>
<dbReference type="PANTHER" id="PTHR14624:SF0">
    <property type="entry name" value="POLYPRENOL REDUCTASE"/>
    <property type="match status" value="1"/>
</dbReference>
<evidence type="ECO:0000259" key="10">
    <source>
        <dbReference type="Pfam" id="PF02544"/>
    </source>
</evidence>
<dbReference type="InterPro" id="IPR001104">
    <property type="entry name" value="3-oxo-5_a-steroid_4-DH_C"/>
</dbReference>
<dbReference type="EC" id="1.3.1.94" evidence="2 9"/>
<evidence type="ECO:0000256" key="2">
    <source>
        <dbReference type="ARBA" id="ARBA00012522"/>
    </source>
</evidence>
<feature type="domain" description="3-oxo-5-alpha-steroid 4-dehydrogenase C-terminal" evidence="10">
    <location>
        <begin position="64"/>
        <end position="210"/>
    </location>
</feature>
<keyword evidence="9" id="KW-0521">NADP</keyword>
<evidence type="ECO:0000256" key="1">
    <source>
        <dbReference type="ARBA" id="ARBA00004127"/>
    </source>
</evidence>
<comment type="caution">
    <text evidence="9">Lacks conserved residue(s) required for the propagation of feature annotation.</text>
</comment>
<evidence type="ECO:0000256" key="4">
    <source>
        <dbReference type="ARBA" id="ARBA00022989"/>
    </source>
</evidence>
<comment type="similarity">
    <text evidence="6 9">Belongs to the steroid 5-alpha reductase family. Polyprenal reductase subfamily.</text>
</comment>
<sequence>MYQQSFFTENYSLGVRVPVLGGNFWNHAKELKTIGLIGFLLHTFRRLYETLFVSVFSSHSKINIFHFLTGIIFYVMAVVSQVVCLQENTDTCKRLLLKFYTVFRSKYQQHLCFKRLASIRSAKDGAIKPDLYGIPCGHLFNYISSPHYTIEIILYILLSFYYRLCSVMVFCCLFVTVNQTVAAILTHRWYLERYGNKYPASRKALIPFFL</sequence>
<dbReference type="WBParaSite" id="EVEC_0000272501-mRNA-1">
    <property type="protein sequence ID" value="EVEC_0000272501-mRNA-1"/>
    <property type="gene ID" value="EVEC_0000272501"/>
</dbReference>
<dbReference type="GO" id="GO:0003865">
    <property type="term" value="F:3-oxo-5-alpha-steroid 4-dehydrogenase activity"/>
    <property type="evidence" value="ECO:0007669"/>
    <property type="project" value="TreeGrafter"/>
</dbReference>
<dbReference type="OrthoDB" id="5788137at2759"/>
<dbReference type="InterPro" id="IPR039698">
    <property type="entry name" value="Dfg10/SRD5A3"/>
</dbReference>
<comment type="subcellular location">
    <subcellularLocation>
        <location evidence="1">Endomembrane system</location>
        <topology evidence="1">Multi-pass membrane protein</topology>
    </subcellularLocation>
    <subcellularLocation>
        <location evidence="9">Endoplasmic reticulum membrane</location>
    </subcellularLocation>
</comment>
<dbReference type="UniPathway" id="UPA00378"/>
<evidence type="ECO:0000256" key="7">
    <source>
        <dbReference type="ARBA" id="ARBA00047186"/>
    </source>
</evidence>
<evidence type="ECO:0000256" key="3">
    <source>
        <dbReference type="ARBA" id="ARBA00022692"/>
    </source>
</evidence>
<evidence type="ECO:0000256" key="9">
    <source>
        <dbReference type="RuleBase" id="RU367081"/>
    </source>
</evidence>
<dbReference type="PROSITE" id="PS50244">
    <property type="entry name" value="S5A_REDUCTASE"/>
    <property type="match status" value="1"/>
</dbReference>
<protein>
    <recommendedName>
        <fullName evidence="7 9">Polyprenal reductase</fullName>
        <ecNumber evidence="2 9">1.3.1.94</ecNumber>
    </recommendedName>
</protein>
<dbReference type="GO" id="GO:0102389">
    <property type="term" value="F:polyprenol reductase activity"/>
    <property type="evidence" value="ECO:0007669"/>
    <property type="project" value="UniProtKB-UniRule"/>
</dbReference>
<dbReference type="AlphaFoldDB" id="A0A0N4UYQ7"/>
<reference evidence="11 12" key="2">
    <citation type="submission" date="2018-10" db="EMBL/GenBank/DDBJ databases">
        <authorList>
            <consortium name="Pathogen Informatics"/>
        </authorList>
    </citation>
    <scope>NUCLEOTIDE SEQUENCE [LARGE SCALE GENOMIC DNA]</scope>
</reference>
<proteinExistence type="inferred from homology"/>
<comment type="catalytic activity">
    <reaction evidence="8 9">
        <text>a di-trans,poly-cis-dolichal + NADP(+) = a di-trans,poly-cis-polyprenal + NADPH + H(+)</text>
        <dbReference type="Rhea" id="RHEA:80727"/>
        <dbReference type="Rhea" id="RHEA-COMP:19536"/>
        <dbReference type="Rhea" id="RHEA-COMP:19537"/>
        <dbReference type="ChEBI" id="CHEBI:15378"/>
        <dbReference type="ChEBI" id="CHEBI:57783"/>
        <dbReference type="ChEBI" id="CHEBI:58349"/>
        <dbReference type="ChEBI" id="CHEBI:231623"/>
        <dbReference type="ChEBI" id="CHEBI:231637"/>
        <dbReference type="EC" id="1.3.1.94"/>
    </reaction>
    <physiologicalReaction direction="right-to-left" evidence="8 9">
        <dbReference type="Rhea" id="RHEA:80729"/>
    </physiologicalReaction>
</comment>
<gene>
    <name evidence="11" type="ORF">EVEC_LOCUS2433</name>
</gene>
<keyword evidence="9" id="KW-0560">Oxidoreductase</keyword>
<feature type="transmembrane region" description="Helical" evidence="9">
    <location>
        <begin position="64"/>
        <end position="85"/>
    </location>
</feature>
<organism evidence="13">
    <name type="scientific">Enterobius vermicularis</name>
    <name type="common">Human pinworm</name>
    <dbReference type="NCBI Taxonomy" id="51028"/>
    <lineage>
        <taxon>Eukaryota</taxon>
        <taxon>Metazoa</taxon>
        <taxon>Ecdysozoa</taxon>
        <taxon>Nematoda</taxon>
        <taxon>Chromadorea</taxon>
        <taxon>Rhabditida</taxon>
        <taxon>Spirurina</taxon>
        <taxon>Oxyuridomorpha</taxon>
        <taxon>Oxyuroidea</taxon>
        <taxon>Oxyuridae</taxon>
        <taxon>Enterobius</taxon>
    </lineage>
</organism>
<name>A0A0N4UYQ7_ENTVE</name>
<dbReference type="GO" id="GO:0005789">
    <property type="term" value="C:endoplasmic reticulum membrane"/>
    <property type="evidence" value="ECO:0007669"/>
    <property type="project" value="UniProtKB-SubCell"/>
</dbReference>
<dbReference type="EMBL" id="UXUI01007380">
    <property type="protein sequence ID" value="VDD87290.1"/>
    <property type="molecule type" value="Genomic_DNA"/>
</dbReference>
<evidence type="ECO:0000256" key="6">
    <source>
        <dbReference type="ARBA" id="ARBA00046320"/>
    </source>
</evidence>
<evidence type="ECO:0000313" key="12">
    <source>
        <dbReference type="Proteomes" id="UP000274131"/>
    </source>
</evidence>
<evidence type="ECO:0000313" key="13">
    <source>
        <dbReference type="WBParaSite" id="EVEC_0000272501-mRNA-1"/>
    </source>
</evidence>
<keyword evidence="3 9" id="KW-0812">Transmembrane</keyword>
<comment type="function">
    <text evidence="9">Plays a key role in early steps of protein N-linked glycosylation by being involved in the conversion of polyprenol into dolichol. Acts as a polyprenal reductase that mediates the reduction of polyprenal into dolichal in a NADP-dependent mechanism. Dolichols are required for the synthesis of dolichol-linked monosaccharides and the oligosaccharide precursor used for N-glycosylation.</text>
</comment>